<keyword evidence="2" id="KW-1185">Reference proteome</keyword>
<organism evidence="1 2">
    <name type="scientific">Paenibacillus eucommiae</name>
    <dbReference type="NCBI Taxonomy" id="1355755"/>
    <lineage>
        <taxon>Bacteria</taxon>
        <taxon>Bacillati</taxon>
        <taxon>Bacillota</taxon>
        <taxon>Bacilli</taxon>
        <taxon>Bacillales</taxon>
        <taxon>Paenibacillaceae</taxon>
        <taxon>Paenibacillus</taxon>
    </lineage>
</organism>
<gene>
    <name evidence="1" type="ORF">J2Z66_003878</name>
</gene>
<comment type="caution">
    <text evidence="1">The sequence shown here is derived from an EMBL/GenBank/DDBJ whole genome shotgun (WGS) entry which is preliminary data.</text>
</comment>
<sequence>MNTQVEQTLDAALRNWKSMSGAGHDEAEATADEFEASFYTFIDAVREWVNGLDQRPQTLEDFLELSVVQKLTDRLPAELHLNFETEAELILDNQVRMDEDKYD</sequence>
<proteinExistence type="predicted"/>
<protein>
    <submittedName>
        <fullName evidence="1">Uncharacterized protein</fullName>
    </submittedName>
</protein>
<dbReference type="Proteomes" id="UP001519287">
    <property type="component" value="Unassembled WGS sequence"/>
</dbReference>
<dbReference type="RefSeq" id="WP_209973087.1">
    <property type="nucleotide sequence ID" value="NZ_JAGGLB010000012.1"/>
</dbReference>
<name>A0ABS4IXF9_9BACL</name>
<evidence type="ECO:0000313" key="1">
    <source>
        <dbReference type="EMBL" id="MBP1992270.1"/>
    </source>
</evidence>
<reference evidence="1 2" key="1">
    <citation type="submission" date="2021-03" db="EMBL/GenBank/DDBJ databases">
        <title>Genomic Encyclopedia of Type Strains, Phase IV (KMG-IV): sequencing the most valuable type-strain genomes for metagenomic binning, comparative biology and taxonomic classification.</title>
        <authorList>
            <person name="Goeker M."/>
        </authorList>
    </citation>
    <scope>NUCLEOTIDE SEQUENCE [LARGE SCALE GENOMIC DNA]</scope>
    <source>
        <strain evidence="1 2">DSM 26048</strain>
    </source>
</reference>
<dbReference type="EMBL" id="JAGGLB010000012">
    <property type="protein sequence ID" value="MBP1992270.1"/>
    <property type="molecule type" value="Genomic_DNA"/>
</dbReference>
<evidence type="ECO:0000313" key="2">
    <source>
        <dbReference type="Proteomes" id="UP001519287"/>
    </source>
</evidence>
<accession>A0ABS4IXF9</accession>